<evidence type="ECO:0000313" key="12">
    <source>
        <dbReference type="EMBL" id="SCU66022.1"/>
    </source>
</evidence>
<sequence length="470" mass="49774">MQKAAILAVAFFLAADTLSRHAAAVTAGENVVFGALLCPSLRLGDAPVTFRPALADAPKPPLELYKLNMSLADPAWRKLFTPEGEGAAKKPKAKPSENFPVEWTDKWQVWADAEKALQENGAEKNLMDRLGLQHVAESTKGQIRAAVAAYTETAFEIYSNFEKVNKQTPDDDTKIKGELLTALYGGSAGYDSSGENGKLYTGTKGGYAAVCGEGSTNDAMVTLAATYACVCGVASTKNSVHPCHPDTTTQPQWEAGGIITTANWKNVRIACPVIKNQPVTAERLAAALESGKAAITVQGTDAYIGPYNSPNGCDGDTGASCVKIATASTDHKLTDSKVQWIGKLSVVAMQLRSCSEYNQKATVTAEKLTKLTALAEAHAKLSKLIPSIPTTTSATSGDKNSEAKKAQTNCEAIQTAAECKTKTECKWEGPYDKDGKHCKLNTTAVEQATQAGTGGENQTTSECIDKPQKG</sequence>
<comment type="caution">
    <text evidence="12">The sequence shown here is derived from an EMBL/GenBank/DDBJ whole genome shotgun (WGS) entry which is preliminary data.</text>
</comment>
<keyword evidence="7" id="KW-0325">Glycoprotein</keyword>
<dbReference type="RefSeq" id="XP_067077515.1">
    <property type="nucleotide sequence ID" value="XM_067221414.1"/>
</dbReference>
<dbReference type="GO" id="GO:0005886">
    <property type="term" value="C:plasma membrane"/>
    <property type="evidence" value="ECO:0007669"/>
    <property type="project" value="UniProtKB-SubCell"/>
</dbReference>
<keyword evidence="8" id="KW-0449">Lipoprotein</keyword>
<keyword evidence="4" id="KW-0336">GPI-anchor</keyword>
<evidence type="ECO:0000259" key="11">
    <source>
        <dbReference type="Pfam" id="PF13206"/>
    </source>
</evidence>
<evidence type="ECO:0000256" key="8">
    <source>
        <dbReference type="ARBA" id="ARBA00023288"/>
    </source>
</evidence>
<reference evidence="12" key="1">
    <citation type="submission" date="2016-09" db="EMBL/GenBank/DDBJ databases">
        <authorList>
            <person name="Hebert L."/>
            <person name="Moumen B."/>
        </authorList>
    </citation>
    <scope>NUCLEOTIDE SEQUENCE [LARGE SCALE GENOMIC DNA]</scope>
    <source>
        <strain evidence="12">OVI</strain>
    </source>
</reference>
<comment type="subcellular location">
    <subcellularLocation>
        <location evidence="2">Cell membrane</location>
        <topology evidence="2">Lipid-anchor</topology>
        <topology evidence="2">GPI-anchor</topology>
    </subcellularLocation>
</comment>
<gene>
    <name evidence="12" type="ORF">TEOVI_000782600</name>
</gene>
<feature type="region of interest" description="Disordered" evidence="9">
    <location>
        <begin position="448"/>
        <end position="470"/>
    </location>
</feature>
<protein>
    <submittedName>
        <fullName evidence="12">Variant surface glycoprotein</fullName>
    </submittedName>
</protein>
<name>A0A1G4I2S9_TRYEQ</name>
<dbReference type="EMBL" id="CZPT02000490">
    <property type="protein sequence ID" value="SCU66022.1"/>
    <property type="molecule type" value="Genomic_DNA"/>
</dbReference>
<evidence type="ECO:0000256" key="9">
    <source>
        <dbReference type="SAM" id="MobiDB-lite"/>
    </source>
</evidence>
<feature type="compositionally biased region" description="Polar residues" evidence="9">
    <location>
        <begin position="448"/>
        <end position="462"/>
    </location>
</feature>
<evidence type="ECO:0000256" key="7">
    <source>
        <dbReference type="ARBA" id="ARBA00023180"/>
    </source>
</evidence>
<keyword evidence="3" id="KW-1003">Cell membrane</keyword>
<accession>A0A1G4I2S9</accession>
<dbReference type="InterPro" id="IPR025932">
    <property type="entry name" value="Trypano_VSG_B_N_dom"/>
</dbReference>
<evidence type="ECO:0000256" key="1">
    <source>
        <dbReference type="ARBA" id="ARBA00002523"/>
    </source>
</evidence>
<feature type="signal peptide" evidence="10">
    <location>
        <begin position="1"/>
        <end position="19"/>
    </location>
</feature>
<dbReference type="GeneID" id="92381760"/>
<evidence type="ECO:0000256" key="4">
    <source>
        <dbReference type="ARBA" id="ARBA00022622"/>
    </source>
</evidence>
<dbReference type="AlphaFoldDB" id="A0A1G4I2S9"/>
<feature type="domain" description="Trypanosome variant surface glycoprotein B-type N-terminal" evidence="11">
    <location>
        <begin position="17"/>
        <end position="369"/>
    </location>
</feature>
<organism evidence="12 13">
    <name type="scientific">Trypanosoma equiperdum</name>
    <dbReference type="NCBI Taxonomy" id="5694"/>
    <lineage>
        <taxon>Eukaryota</taxon>
        <taxon>Discoba</taxon>
        <taxon>Euglenozoa</taxon>
        <taxon>Kinetoplastea</taxon>
        <taxon>Metakinetoplastina</taxon>
        <taxon>Trypanosomatida</taxon>
        <taxon>Trypanosomatidae</taxon>
        <taxon>Trypanosoma</taxon>
    </lineage>
</organism>
<evidence type="ECO:0000256" key="6">
    <source>
        <dbReference type="ARBA" id="ARBA00023136"/>
    </source>
</evidence>
<feature type="chain" id="PRO_5009235143" evidence="10">
    <location>
        <begin position="20"/>
        <end position="470"/>
    </location>
</feature>
<evidence type="ECO:0000256" key="10">
    <source>
        <dbReference type="SAM" id="SignalP"/>
    </source>
</evidence>
<evidence type="ECO:0000313" key="13">
    <source>
        <dbReference type="Proteomes" id="UP000195570"/>
    </source>
</evidence>
<keyword evidence="13" id="KW-1185">Reference proteome</keyword>
<comment type="function">
    <text evidence="1">VSG forms a coat on the surface of the parasite. The trypanosome evades the immune response of the host by expressing a series of antigenically distinct VSGs from an estimated 1000 VSG genes.</text>
</comment>
<proteinExistence type="predicted"/>
<evidence type="ECO:0000256" key="3">
    <source>
        <dbReference type="ARBA" id="ARBA00022475"/>
    </source>
</evidence>
<dbReference type="Pfam" id="PF13206">
    <property type="entry name" value="VSG_B"/>
    <property type="match status" value="1"/>
</dbReference>
<keyword evidence="5 10" id="KW-0732">Signal</keyword>
<dbReference type="Proteomes" id="UP000195570">
    <property type="component" value="Unassembled WGS sequence"/>
</dbReference>
<dbReference type="GO" id="GO:0098552">
    <property type="term" value="C:side of membrane"/>
    <property type="evidence" value="ECO:0007669"/>
    <property type="project" value="UniProtKB-KW"/>
</dbReference>
<keyword evidence="6" id="KW-0472">Membrane</keyword>
<evidence type="ECO:0000256" key="5">
    <source>
        <dbReference type="ARBA" id="ARBA00022729"/>
    </source>
</evidence>
<dbReference type="VEuPathDB" id="TriTrypDB:TEOVI_000782600"/>
<evidence type="ECO:0000256" key="2">
    <source>
        <dbReference type="ARBA" id="ARBA00004609"/>
    </source>
</evidence>